<dbReference type="AlphaFoldDB" id="A0A6G0VSS9"/>
<dbReference type="EMBL" id="VUJU01012867">
    <property type="protein sequence ID" value="KAF0706570.1"/>
    <property type="molecule type" value="Genomic_DNA"/>
</dbReference>
<reference evidence="1 2" key="1">
    <citation type="submission" date="2019-08" db="EMBL/GenBank/DDBJ databases">
        <title>Whole genome of Aphis craccivora.</title>
        <authorList>
            <person name="Voronova N.V."/>
            <person name="Shulinski R.S."/>
            <person name="Bandarenka Y.V."/>
            <person name="Zhorov D.G."/>
            <person name="Warner D."/>
        </authorList>
    </citation>
    <scope>NUCLEOTIDE SEQUENCE [LARGE SCALE GENOMIC DNA]</scope>
    <source>
        <strain evidence="1">180601</strain>
        <tissue evidence="1">Whole Body</tissue>
    </source>
</reference>
<protein>
    <submittedName>
        <fullName evidence="1">Uncharacterized protein</fullName>
    </submittedName>
</protein>
<comment type="caution">
    <text evidence="1">The sequence shown here is derived from an EMBL/GenBank/DDBJ whole genome shotgun (WGS) entry which is preliminary data.</text>
</comment>
<evidence type="ECO:0000313" key="2">
    <source>
        <dbReference type="Proteomes" id="UP000478052"/>
    </source>
</evidence>
<proteinExistence type="predicted"/>
<name>A0A6G0VSS9_APHCR</name>
<dbReference type="OrthoDB" id="8064681at2759"/>
<gene>
    <name evidence="1" type="ORF">FWK35_00029307</name>
</gene>
<keyword evidence="2" id="KW-1185">Reference proteome</keyword>
<sequence length="209" mass="24666">MNALCIGWNGFTSIFDYLNWCYRVLVENSYGSNVTIINKCANHYTKIIVNHVYTYFQSETTDHKTVEKMKINCVIDLICLLFNAESLEDVENWFKIFSLILLSPYNTIETKHAISTMRDKCNVNHHLSNESNNEGKDYLEEINKFICETDRSNSVMYCRFQSIQEHVKSRFLHCSINNENISNGYYDESYLHQFIVKWIPFLALWTPIH</sequence>
<accession>A0A6G0VSS9</accession>
<organism evidence="1 2">
    <name type="scientific">Aphis craccivora</name>
    <name type="common">Cowpea aphid</name>
    <dbReference type="NCBI Taxonomy" id="307492"/>
    <lineage>
        <taxon>Eukaryota</taxon>
        <taxon>Metazoa</taxon>
        <taxon>Ecdysozoa</taxon>
        <taxon>Arthropoda</taxon>
        <taxon>Hexapoda</taxon>
        <taxon>Insecta</taxon>
        <taxon>Pterygota</taxon>
        <taxon>Neoptera</taxon>
        <taxon>Paraneoptera</taxon>
        <taxon>Hemiptera</taxon>
        <taxon>Sternorrhyncha</taxon>
        <taxon>Aphidomorpha</taxon>
        <taxon>Aphidoidea</taxon>
        <taxon>Aphididae</taxon>
        <taxon>Aphidini</taxon>
        <taxon>Aphis</taxon>
        <taxon>Aphis</taxon>
    </lineage>
</organism>
<dbReference type="Proteomes" id="UP000478052">
    <property type="component" value="Unassembled WGS sequence"/>
</dbReference>
<evidence type="ECO:0000313" key="1">
    <source>
        <dbReference type="EMBL" id="KAF0706570.1"/>
    </source>
</evidence>